<comment type="similarity">
    <text evidence="1 10">Belongs to the class-I aminoacyl-tRNA synthetase family.</text>
</comment>
<sequence>MNKYIALLLLLSIVVVSSGSIKPTSDCECIFEDSIHRIMAFSKESCQERCKMVSSQVSPKCELDETCICSGKPTKCENVGKKKHTSHGGAFHGIQLSSASAGTGSAASSAGGPDDSSSVSFVSQRKTKLNHMINLFWKKLNSKSLSTCVYSKRYYSLNSGTGVSYQDSKRWFDVTSRSAYGMLNQCFDKLIEKSLPEQQNNVIKDKFKPTFSVASNAKFKFDYSLNNLVVASRLLGQSKPNEITLKLIETFNREKSKDKVQSDKEDSIPFLDLIEKIEGNEKGTLNIHLSDDYLKDALLLWTKQIQSHRFQNTDSTAVSKDILVDFASPNMSKELHVGHLRSIALGESICRILEYLGHNVERVSHVGDFGTPMGMVIAHAMDVKAPFLEDSSITPTPKELSILYSESKAKTKVDPVFAKRTLLTAAELQKGPPSLNGGSDPAIYHAWQRLCEVSRIGFNEIFNLMKVQAEERGESYYRTMLAPVIETLEAKGLVVDDQGAKCVFLPNLQKEPIIIRKSDGGYLYATTDLAAIKSRVESGKDWVIVITDDTQKQHFQAVWQIAQKAGWLPTDGSIRVDHLSFGVVKGENGLKLSSRDGTPTPLLDLIKESIERSKLATITSRSLTRSEKIDSSQNSFHSVESERLQEKFEIPLQDPDHYRKIGVGALKYYDLIHRNNPYIFSYDNILSFKGNTSIYILYSYTRISTILERSQIALNELLSKQTTLDITNNQSIHEFTEKERKIVFLISRFSDTLKNAENQLKPGIVCDYLYDLADSFHAFYETDRVIGSERETQRLLICLAIKRILSTGLHLLGVETVERI</sequence>
<dbReference type="InterPro" id="IPR008909">
    <property type="entry name" value="DALR_anticod-bd"/>
</dbReference>
<evidence type="ECO:0000256" key="9">
    <source>
        <dbReference type="ARBA" id="ARBA00049339"/>
    </source>
</evidence>
<evidence type="ECO:0000256" key="8">
    <source>
        <dbReference type="ARBA" id="ARBA00033033"/>
    </source>
</evidence>
<keyword evidence="5 10" id="KW-0067">ATP-binding</keyword>
<dbReference type="Gene3D" id="1.10.730.10">
    <property type="entry name" value="Isoleucyl-tRNA Synthetase, Domain 1"/>
    <property type="match status" value="1"/>
</dbReference>
<dbReference type="AlphaFoldDB" id="A0A151ZAW4"/>
<dbReference type="OMA" id="MRYLMEY"/>
<accession>A0A151ZAW4</accession>
<evidence type="ECO:0000256" key="5">
    <source>
        <dbReference type="ARBA" id="ARBA00022840"/>
    </source>
</evidence>
<dbReference type="InterPro" id="IPR014729">
    <property type="entry name" value="Rossmann-like_a/b/a_fold"/>
</dbReference>
<dbReference type="PANTHER" id="PTHR11956:SF5">
    <property type="entry name" value="ARGININE--TRNA LIGASE, CYTOPLASMIC"/>
    <property type="match status" value="1"/>
</dbReference>
<dbReference type="PRINTS" id="PR01038">
    <property type="entry name" value="TRNASYNTHARG"/>
</dbReference>
<feature type="signal peptide" evidence="11">
    <location>
        <begin position="1"/>
        <end position="18"/>
    </location>
</feature>
<dbReference type="NCBIfam" id="TIGR00456">
    <property type="entry name" value="argS"/>
    <property type="match status" value="1"/>
</dbReference>
<dbReference type="InterPro" id="IPR001278">
    <property type="entry name" value="Arg-tRNA-ligase"/>
</dbReference>
<dbReference type="GO" id="GO:0005524">
    <property type="term" value="F:ATP binding"/>
    <property type="evidence" value="ECO:0007669"/>
    <property type="project" value="UniProtKB-KW"/>
</dbReference>
<reference evidence="13 14" key="1">
    <citation type="submission" date="2015-12" db="EMBL/GenBank/DDBJ databases">
        <title>Dictyostelia acquired genes for synthesis and detection of signals that induce cell-type specialization by lateral gene transfer from prokaryotes.</title>
        <authorList>
            <person name="Gloeckner G."/>
            <person name="Schaap P."/>
        </authorList>
    </citation>
    <scope>NUCLEOTIDE SEQUENCE [LARGE SCALE GENOMIC DNA]</scope>
    <source>
        <strain evidence="13 14">TK</strain>
    </source>
</reference>
<dbReference type="SUPFAM" id="SSF47323">
    <property type="entry name" value="Anticodon-binding domain of a subclass of class I aminoacyl-tRNA synthetases"/>
    <property type="match status" value="1"/>
</dbReference>
<dbReference type="InterPro" id="IPR009080">
    <property type="entry name" value="tRNAsynth_Ia_anticodon-bd"/>
</dbReference>
<keyword evidence="4 10" id="KW-0547">Nucleotide-binding</keyword>
<dbReference type="SUPFAM" id="SSF52374">
    <property type="entry name" value="Nucleotidylyl transferase"/>
    <property type="match status" value="1"/>
</dbReference>
<dbReference type="FunCoup" id="A0A151ZAW4">
    <property type="interactions" value="594"/>
</dbReference>
<evidence type="ECO:0000256" key="7">
    <source>
        <dbReference type="ARBA" id="ARBA00023146"/>
    </source>
</evidence>
<protein>
    <recommendedName>
        <fullName evidence="2">arginine--tRNA ligase</fullName>
        <ecNumber evidence="2">6.1.1.19</ecNumber>
    </recommendedName>
    <alternativeName>
        <fullName evidence="8">Arginyl-tRNA synthetase</fullName>
    </alternativeName>
</protein>
<evidence type="ECO:0000256" key="1">
    <source>
        <dbReference type="ARBA" id="ARBA00005594"/>
    </source>
</evidence>
<comment type="catalytic activity">
    <reaction evidence="9">
        <text>tRNA(Arg) + L-arginine + ATP = L-arginyl-tRNA(Arg) + AMP + diphosphate</text>
        <dbReference type="Rhea" id="RHEA:20301"/>
        <dbReference type="Rhea" id="RHEA-COMP:9658"/>
        <dbReference type="Rhea" id="RHEA-COMP:9673"/>
        <dbReference type="ChEBI" id="CHEBI:30616"/>
        <dbReference type="ChEBI" id="CHEBI:32682"/>
        <dbReference type="ChEBI" id="CHEBI:33019"/>
        <dbReference type="ChEBI" id="CHEBI:78442"/>
        <dbReference type="ChEBI" id="CHEBI:78513"/>
        <dbReference type="ChEBI" id="CHEBI:456215"/>
        <dbReference type="EC" id="6.1.1.19"/>
    </reaction>
</comment>
<evidence type="ECO:0000256" key="10">
    <source>
        <dbReference type="RuleBase" id="RU363038"/>
    </source>
</evidence>
<dbReference type="InterPro" id="IPR001412">
    <property type="entry name" value="aa-tRNA-synth_I_CS"/>
</dbReference>
<evidence type="ECO:0000256" key="4">
    <source>
        <dbReference type="ARBA" id="ARBA00022741"/>
    </source>
</evidence>
<dbReference type="OrthoDB" id="68056at2759"/>
<dbReference type="Gene3D" id="3.30.1360.70">
    <property type="entry name" value="Arginyl tRNA synthetase N-terminal domain"/>
    <property type="match status" value="1"/>
</dbReference>
<feature type="domain" description="DALR anticodon binding" evidence="12">
    <location>
        <begin position="696"/>
        <end position="820"/>
    </location>
</feature>
<evidence type="ECO:0000256" key="6">
    <source>
        <dbReference type="ARBA" id="ARBA00022917"/>
    </source>
</evidence>
<dbReference type="PROSITE" id="PS00178">
    <property type="entry name" value="AA_TRNA_LIGASE_I"/>
    <property type="match status" value="1"/>
</dbReference>
<keyword evidence="3 10" id="KW-0436">Ligase</keyword>
<dbReference type="EC" id="6.1.1.19" evidence="2"/>
<proteinExistence type="inferred from homology"/>
<dbReference type="Gene3D" id="3.40.50.620">
    <property type="entry name" value="HUPs"/>
    <property type="match status" value="1"/>
</dbReference>
<keyword evidence="7 10" id="KW-0030">Aminoacyl-tRNA synthetase</keyword>
<dbReference type="EMBL" id="LODT01000035">
    <property type="protein sequence ID" value="KYQ91087.1"/>
    <property type="molecule type" value="Genomic_DNA"/>
</dbReference>
<name>A0A151ZAW4_TIELA</name>
<keyword evidence="6 10" id="KW-0648">Protein biosynthesis</keyword>
<dbReference type="SMART" id="SM00836">
    <property type="entry name" value="DALR_1"/>
    <property type="match status" value="1"/>
</dbReference>
<evidence type="ECO:0000313" key="14">
    <source>
        <dbReference type="Proteomes" id="UP000076078"/>
    </source>
</evidence>
<dbReference type="Pfam" id="PF05746">
    <property type="entry name" value="DALR_1"/>
    <property type="match status" value="1"/>
</dbReference>
<dbReference type="GO" id="GO:0005737">
    <property type="term" value="C:cytoplasm"/>
    <property type="evidence" value="ECO:0007669"/>
    <property type="project" value="InterPro"/>
</dbReference>
<comment type="caution">
    <text evidence="13">The sequence shown here is derived from an EMBL/GenBank/DDBJ whole genome shotgun (WGS) entry which is preliminary data.</text>
</comment>
<dbReference type="GO" id="GO:0006420">
    <property type="term" value="P:arginyl-tRNA aminoacylation"/>
    <property type="evidence" value="ECO:0007669"/>
    <property type="project" value="InterPro"/>
</dbReference>
<evidence type="ECO:0000256" key="2">
    <source>
        <dbReference type="ARBA" id="ARBA00012837"/>
    </source>
</evidence>
<keyword evidence="14" id="KW-1185">Reference proteome</keyword>
<dbReference type="PANTHER" id="PTHR11956">
    <property type="entry name" value="ARGINYL-TRNA SYNTHETASE"/>
    <property type="match status" value="1"/>
</dbReference>
<dbReference type="GO" id="GO:0004814">
    <property type="term" value="F:arginine-tRNA ligase activity"/>
    <property type="evidence" value="ECO:0007669"/>
    <property type="project" value="UniProtKB-EC"/>
</dbReference>
<dbReference type="STRING" id="361077.A0A151ZAW4"/>
<dbReference type="Pfam" id="PF00750">
    <property type="entry name" value="tRNA-synt_1d"/>
    <property type="match status" value="1"/>
</dbReference>
<dbReference type="FunFam" id="1.10.730.10:FF:000006">
    <property type="entry name" value="Arginyl-tRNA synthetase 2, mitochondrial"/>
    <property type="match status" value="1"/>
</dbReference>
<gene>
    <name evidence="13" type="ORF">DLAC_07991</name>
</gene>
<evidence type="ECO:0000259" key="12">
    <source>
        <dbReference type="SMART" id="SM00836"/>
    </source>
</evidence>
<feature type="chain" id="PRO_5007593083" description="arginine--tRNA ligase" evidence="11">
    <location>
        <begin position="19"/>
        <end position="820"/>
    </location>
</feature>
<dbReference type="InterPro" id="IPR035684">
    <property type="entry name" value="ArgRS_core"/>
</dbReference>
<dbReference type="Proteomes" id="UP000076078">
    <property type="component" value="Unassembled WGS sequence"/>
</dbReference>
<evidence type="ECO:0000256" key="11">
    <source>
        <dbReference type="SAM" id="SignalP"/>
    </source>
</evidence>
<organism evidence="13 14">
    <name type="scientific">Tieghemostelium lacteum</name>
    <name type="common">Slime mold</name>
    <name type="synonym">Dictyostelium lacteum</name>
    <dbReference type="NCBI Taxonomy" id="361077"/>
    <lineage>
        <taxon>Eukaryota</taxon>
        <taxon>Amoebozoa</taxon>
        <taxon>Evosea</taxon>
        <taxon>Eumycetozoa</taxon>
        <taxon>Dictyostelia</taxon>
        <taxon>Dictyosteliales</taxon>
        <taxon>Raperosteliaceae</taxon>
        <taxon>Tieghemostelium</taxon>
    </lineage>
</organism>
<dbReference type="InterPro" id="IPR036695">
    <property type="entry name" value="Arg-tRNA-synth_N_sf"/>
</dbReference>
<evidence type="ECO:0000256" key="3">
    <source>
        <dbReference type="ARBA" id="ARBA00022598"/>
    </source>
</evidence>
<evidence type="ECO:0000313" key="13">
    <source>
        <dbReference type="EMBL" id="KYQ91087.1"/>
    </source>
</evidence>
<dbReference type="InParanoid" id="A0A151ZAW4"/>
<keyword evidence="11" id="KW-0732">Signal</keyword>